<dbReference type="InterPro" id="IPR045071">
    <property type="entry name" value="BBP-like"/>
</dbReference>
<keyword evidence="23" id="KW-1185">Reference proteome</keyword>
<keyword evidence="8" id="KW-0507">mRNA processing</keyword>
<evidence type="ECO:0000256" key="13">
    <source>
        <dbReference type="ARBA" id="ARBA00023136"/>
    </source>
</evidence>
<keyword evidence="16" id="KW-0131">Cell cycle</keyword>
<dbReference type="FunFam" id="3.30.1370.10:FF:000036">
    <property type="entry name" value="KH RNA binding domain containing, signal transduction associated 1"/>
    <property type="match status" value="1"/>
</dbReference>
<evidence type="ECO:0000256" key="15">
    <source>
        <dbReference type="ARBA" id="ARBA00023242"/>
    </source>
</evidence>
<dbReference type="GO" id="GO:0005634">
    <property type="term" value="C:nucleus"/>
    <property type="evidence" value="ECO:0007669"/>
    <property type="project" value="UniProtKB-SubCell"/>
</dbReference>
<feature type="region of interest" description="Disordered" evidence="20">
    <location>
        <begin position="318"/>
        <end position="342"/>
    </location>
</feature>
<dbReference type="InterPro" id="IPR036612">
    <property type="entry name" value="KH_dom_type_1_sf"/>
</dbReference>
<evidence type="ECO:0000256" key="8">
    <source>
        <dbReference type="ARBA" id="ARBA00022664"/>
    </source>
</evidence>
<feature type="compositionally biased region" description="Low complexity" evidence="20">
    <location>
        <begin position="211"/>
        <end position="235"/>
    </location>
</feature>
<dbReference type="Pfam" id="PF16568">
    <property type="entry name" value="Sam68-YY"/>
    <property type="match status" value="1"/>
</dbReference>
<dbReference type="Pfam" id="PF22675">
    <property type="entry name" value="KH-I_KHDC4-BBP"/>
    <property type="match status" value="1"/>
</dbReference>
<dbReference type="InterPro" id="IPR032571">
    <property type="entry name" value="Qua1_dom"/>
</dbReference>
<dbReference type="SMART" id="SM00322">
    <property type="entry name" value="KH"/>
    <property type="match status" value="1"/>
</dbReference>
<evidence type="ECO:0000256" key="12">
    <source>
        <dbReference type="ARBA" id="ARBA00023036"/>
    </source>
</evidence>
<reference evidence="22" key="2">
    <citation type="submission" date="2025-09" db="UniProtKB">
        <authorList>
            <consortium name="Ensembl"/>
        </authorList>
    </citation>
    <scope>IDENTIFICATION</scope>
</reference>
<dbReference type="GO" id="GO:0016020">
    <property type="term" value="C:membrane"/>
    <property type="evidence" value="ECO:0007669"/>
    <property type="project" value="UniProtKB-SubCell"/>
</dbReference>
<accession>A0A3B3SJH2</accession>
<dbReference type="Ensembl" id="ENSPKIT00000011723.1">
    <property type="protein sequence ID" value="ENSPKIP00000030887.1"/>
    <property type="gene ID" value="ENSPKIG00000011578.1"/>
</dbReference>
<proteinExistence type="inferred from homology"/>
<evidence type="ECO:0000256" key="17">
    <source>
        <dbReference type="ARBA" id="ARBA00070445"/>
    </source>
</evidence>
<keyword evidence="5" id="KW-0488">Methylation</keyword>
<evidence type="ECO:0000256" key="20">
    <source>
        <dbReference type="SAM" id="MobiDB-lite"/>
    </source>
</evidence>
<dbReference type="InterPro" id="IPR032335">
    <property type="entry name" value="Sam68-YY"/>
</dbReference>
<keyword evidence="12" id="KW-0729">SH3-binding</keyword>
<evidence type="ECO:0000259" key="21">
    <source>
        <dbReference type="SMART" id="SM00322"/>
    </source>
</evidence>
<sequence length="342" mass="37856">MESESKYLPELLAEKDSLDASFTHATNLISAEIDRIQKGESKQGDNAYLDLFATKNVKLKERVLIPVKQHPKFNFVGKILGPQGNTIKRLQEETGAKISILGKGSMRDKSKEEQLRKCGEAKYAHLSMELHVFVEVSAPVPEAYLRMARALEQVKKFLVPDTKGDPCQEQLVQRGFLNGAQEPVTRVRGTPFVRGRGPLLPLARGRGLPARSVAQRGGASRGPAARGAVAARSRPLGPTQRMLPLPVHTGPPELEAYEGYAYEESYAEPTYDSYDHYYSQSAPGETEYFDYGHGETQEPYQTYDLSAAQDDWNGTWAAVPPGTTGPARPAKGSYRDHPYGRY</sequence>
<keyword evidence="14" id="KW-0804">Transcription</keyword>
<keyword evidence="10" id="KW-0007">Acetylation</keyword>
<evidence type="ECO:0000256" key="5">
    <source>
        <dbReference type="ARBA" id="ARBA00022481"/>
    </source>
</evidence>
<dbReference type="InterPro" id="IPR004087">
    <property type="entry name" value="KH_dom"/>
</dbReference>
<dbReference type="GO" id="GO:0017124">
    <property type="term" value="F:SH3 domain binding"/>
    <property type="evidence" value="ECO:0007669"/>
    <property type="project" value="UniProtKB-KW"/>
</dbReference>
<feature type="domain" description="K Homology" evidence="21">
    <location>
        <begin position="57"/>
        <end position="156"/>
    </location>
</feature>
<comment type="similarity">
    <text evidence="4">Belongs to the KHDRBS family.</text>
</comment>
<feature type="region of interest" description="Disordered" evidence="20">
    <location>
        <begin position="211"/>
        <end position="248"/>
    </location>
</feature>
<comment type="subcellular location">
    <subcellularLocation>
        <location evidence="3">Cytoplasm</location>
    </subcellularLocation>
    <subcellularLocation>
        <location evidence="2">Membrane</location>
    </subcellularLocation>
    <subcellularLocation>
        <location evidence="1">Nucleus</location>
    </subcellularLocation>
</comment>
<dbReference type="GO" id="GO:0005737">
    <property type="term" value="C:cytoplasm"/>
    <property type="evidence" value="ECO:0007669"/>
    <property type="project" value="UniProtKB-SubCell"/>
</dbReference>
<dbReference type="InterPro" id="IPR055256">
    <property type="entry name" value="KH_1_KHDC4/BBP-like"/>
</dbReference>
<evidence type="ECO:0000256" key="2">
    <source>
        <dbReference type="ARBA" id="ARBA00004370"/>
    </source>
</evidence>
<keyword evidence="6" id="KW-0963">Cytoplasm</keyword>
<dbReference type="PANTHER" id="PTHR11208:SF30">
    <property type="entry name" value="KH DOMAIN-CONTAINING, RNA-BINDING, SIGNAL TRANSDUCTION-ASSOCIATED PROTEIN 1"/>
    <property type="match status" value="1"/>
</dbReference>
<keyword evidence="15" id="KW-0539">Nucleus</keyword>
<name>A0A3B3SJH2_9TELE</name>
<evidence type="ECO:0000256" key="4">
    <source>
        <dbReference type="ARBA" id="ARBA00010174"/>
    </source>
</evidence>
<keyword evidence="11" id="KW-0805">Transcription regulation</keyword>
<dbReference type="GO" id="GO:0006397">
    <property type="term" value="P:mRNA processing"/>
    <property type="evidence" value="ECO:0007669"/>
    <property type="project" value="UniProtKB-KW"/>
</dbReference>
<evidence type="ECO:0000256" key="11">
    <source>
        <dbReference type="ARBA" id="ARBA00023015"/>
    </source>
</evidence>
<evidence type="ECO:0000256" key="3">
    <source>
        <dbReference type="ARBA" id="ARBA00004496"/>
    </source>
</evidence>
<keyword evidence="13" id="KW-0472">Membrane</keyword>
<reference evidence="22" key="1">
    <citation type="submission" date="2025-08" db="UniProtKB">
        <authorList>
            <consortium name="Ensembl"/>
        </authorList>
    </citation>
    <scope>IDENTIFICATION</scope>
</reference>
<dbReference type="GO" id="GO:0003730">
    <property type="term" value="F:mRNA 3'-UTR binding"/>
    <property type="evidence" value="ECO:0007669"/>
    <property type="project" value="Ensembl"/>
</dbReference>
<evidence type="ECO:0000313" key="23">
    <source>
        <dbReference type="Proteomes" id="UP000261540"/>
    </source>
</evidence>
<organism evidence="22 23">
    <name type="scientific">Paramormyrops kingsleyae</name>
    <dbReference type="NCBI Taxonomy" id="1676925"/>
    <lineage>
        <taxon>Eukaryota</taxon>
        <taxon>Metazoa</taxon>
        <taxon>Chordata</taxon>
        <taxon>Craniata</taxon>
        <taxon>Vertebrata</taxon>
        <taxon>Euteleostomi</taxon>
        <taxon>Actinopterygii</taxon>
        <taxon>Neopterygii</taxon>
        <taxon>Teleostei</taxon>
        <taxon>Osteoglossocephala</taxon>
        <taxon>Osteoglossomorpha</taxon>
        <taxon>Osteoglossiformes</taxon>
        <taxon>Mormyridae</taxon>
        <taxon>Paramormyrops</taxon>
    </lineage>
</organism>
<evidence type="ECO:0000313" key="22">
    <source>
        <dbReference type="Ensembl" id="ENSPKIP00000030887.1"/>
    </source>
</evidence>
<dbReference type="STRING" id="1676925.ENSPKIP00000030887"/>
<keyword evidence="9 19" id="KW-0694">RNA-binding</keyword>
<dbReference type="SUPFAM" id="SSF54791">
    <property type="entry name" value="Eukaryotic type KH-domain (KH-domain type I)"/>
    <property type="match status" value="1"/>
</dbReference>
<dbReference type="PROSITE" id="PS50084">
    <property type="entry name" value="KH_TYPE_1"/>
    <property type="match status" value="1"/>
</dbReference>
<evidence type="ECO:0000256" key="19">
    <source>
        <dbReference type="PROSITE-ProRule" id="PRU00117"/>
    </source>
</evidence>
<evidence type="ECO:0000256" key="7">
    <source>
        <dbReference type="ARBA" id="ARBA00022553"/>
    </source>
</evidence>
<dbReference type="AlphaFoldDB" id="A0A3B3SJH2"/>
<dbReference type="Pfam" id="PF16274">
    <property type="entry name" value="Qua1"/>
    <property type="match status" value="1"/>
</dbReference>
<keyword evidence="7" id="KW-0597">Phosphoprotein</keyword>
<evidence type="ECO:0000256" key="6">
    <source>
        <dbReference type="ARBA" id="ARBA00022490"/>
    </source>
</evidence>
<evidence type="ECO:0000256" key="18">
    <source>
        <dbReference type="ARBA" id="ARBA00078343"/>
    </source>
</evidence>
<evidence type="ECO:0000256" key="9">
    <source>
        <dbReference type="ARBA" id="ARBA00022884"/>
    </source>
</evidence>
<evidence type="ECO:0000256" key="10">
    <source>
        <dbReference type="ARBA" id="ARBA00022990"/>
    </source>
</evidence>
<evidence type="ECO:0000256" key="14">
    <source>
        <dbReference type="ARBA" id="ARBA00023163"/>
    </source>
</evidence>
<dbReference type="Gene3D" id="3.30.1370.10">
    <property type="entry name" value="K Homology domain, type 1"/>
    <property type="match status" value="1"/>
</dbReference>
<dbReference type="GeneTree" id="ENSGT00940000155718"/>
<dbReference type="PANTHER" id="PTHR11208">
    <property type="entry name" value="RNA-BINDING PROTEIN RELATED"/>
    <property type="match status" value="1"/>
</dbReference>
<evidence type="ECO:0000256" key="1">
    <source>
        <dbReference type="ARBA" id="ARBA00004123"/>
    </source>
</evidence>
<dbReference type="GO" id="GO:0000381">
    <property type="term" value="P:regulation of alternative mRNA splicing, via spliceosome"/>
    <property type="evidence" value="ECO:0007669"/>
    <property type="project" value="TreeGrafter"/>
</dbReference>
<evidence type="ECO:0000256" key="16">
    <source>
        <dbReference type="ARBA" id="ARBA00023306"/>
    </source>
</evidence>
<protein>
    <recommendedName>
        <fullName evidence="17">KH domain-containing, RNA-binding, signal transduction-associated protein 1</fullName>
    </recommendedName>
    <alternativeName>
        <fullName evidence="18">Src-associated in mitosis 68 kDa protein</fullName>
    </alternativeName>
</protein>
<dbReference type="Proteomes" id="UP000261540">
    <property type="component" value="Unplaced"/>
</dbReference>
<dbReference type="GO" id="GO:0008143">
    <property type="term" value="F:poly(A) binding"/>
    <property type="evidence" value="ECO:0007669"/>
    <property type="project" value="TreeGrafter"/>
</dbReference>
<feature type="compositionally biased region" description="Basic and acidic residues" evidence="20">
    <location>
        <begin position="333"/>
        <end position="342"/>
    </location>
</feature>